<keyword evidence="1" id="KW-0456">Lyase</keyword>
<accession>A0A8J6QYV3</accession>
<protein>
    <submittedName>
        <fullName evidence="1">Phosphonate C-P lyase system protein PhnG</fullName>
    </submittedName>
</protein>
<sequence length="159" mass="17182">MNEPSPSTLRRDWPRLLLTLPAHHFSAALREIKEQCQVVDLALPQAGLALLQLRDGALAEPYFIGEIPLARAVVRVTDPEGRQSEGAAQIMDDRAGLARDIAICDAVLAAGLAGEELIHALLTQGTRLRAQIDAERGALLTRTRVDFSLLDGVSEGNDL</sequence>
<dbReference type="NCBIfam" id="TIGR03293">
    <property type="entry name" value="PhnG_redo"/>
    <property type="match status" value="1"/>
</dbReference>
<dbReference type="EMBL" id="JACWUN010000009">
    <property type="protein sequence ID" value="MBD1400872.1"/>
    <property type="molecule type" value="Genomic_DNA"/>
</dbReference>
<comment type="caution">
    <text evidence="1">The sequence shown here is derived from an EMBL/GenBank/DDBJ whole genome shotgun (WGS) entry which is preliminary data.</text>
</comment>
<dbReference type="GO" id="GO:0019634">
    <property type="term" value="P:organic phosphonate metabolic process"/>
    <property type="evidence" value="ECO:0007669"/>
    <property type="project" value="InterPro"/>
</dbReference>
<dbReference type="Pfam" id="PF06754">
    <property type="entry name" value="PhnG"/>
    <property type="match status" value="1"/>
</dbReference>
<dbReference type="AlphaFoldDB" id="A0A8J6QYV3"/>
<organism evidence="1 2">
    <name type="scientific">Pelovirga terrestris</name>
    <dbReference type="NCBI Taxonomy" id="2771352"/>
    <lineage>
        <taxon>Bacteria</taxon>
        <taxon>Pseudomonadati</taxon>
        <taxon>Thermodesulfobacteriota</taxon>
        <taxon>Desulfuromonadia</taxon>
        <taxon>Geobacterales</taxon>
        <taxon>Geobacteraceae</taxon>
        <taxon>Pelovirga</taxon>
    </lineage>
</organism>
<evidence type="ECO:0000313" key="1">
    <source>
        <dbReference type="EMBL" id="MBD1400872.1"/>
    </source>
</evidence>
<dbReference type="GO" id="GO:0016829">
    <property type="term" value="F:lyase activity"/>
    <property type="evidence" value="ECO:0007669"/>
    <property type="project" value="UniProtKB-KW"/>
</dbReference>
<dbReference type="Proteomes" id="UP000632828">
    <property type="component" value="Unassembled WGS sequence"/>
</dbReference>
<gene>
    <name evidence="1" type="primary">phnG</name>
    <name evidence="1" type="ORF">ICT70_09330</name>
</gene>
<reference evidence="1" key="1">
    <citation type="submission" date="2020-09" db="EMBL/GenBank/DDBJ databases">
        <title>Pelobacter alkaliphilus sp. nov., a novel anaerobic arsenate-reducing bacterium from terrestrial mud volcano.</title>
        <authorList>
            <person name="Khomyakova M.A."/>
            <person name="Merkel A.Y."/>
            <person name="Slobodkin A.I."/>
        </authorList>
    </citation>
    <scope>NUCLEOTIDE SEQUENCE</scope>
    <source>
        <strain evidence="1">M08fum</strain>
    </source>
</reference>
<proteinExistence type="predicted"/>
<dbReference type="InterPro" id="IPR009609">
    <property type="entry name" value="Phosphonate_metab_PhnG"/>
</dbReference>
<evidence type="ECO:0000313" key="2">
    <source>
        <dbReference type="Proteomes" id="UP000632828"/>
    </source>
</evidence>
<dbReference type="GO" id="GO:0015716">
    <property type="term" value="P:organic phosphonate transport"/>
    <property type="evidence" value="ECO:0007669"/>
    <property type="project" value="InterPro"/>
</dbReference>
<dbReference type="RefSeq" id="WP_191155861.1">
    <property type="nucleotide sequence ID" value="NZ_JACWUN010000009.1"/>
</dbReference>
<keyword evidence="2" id="KW-1185">Reference proteome</keyword>
<name>A0A8J6QYV3_9BACT</name>